<dbReference type="Proteomes" id="UP001049176">
    <property type="component" value="Chromosome 7"/>
</dbReference>
<evidence type="ECO:0000313" key="1">
    <source>
        <dbReference type="EMBL" id="KAG7089146.1"/>
    </source>
</evidence>
<evidence type="ECO:0000313" key="2">
    <source>
        <dbReference type="Proteomes" id="UP001049176"/>
    </source>
</evidence>
<dbReference type="EMBL" id="CM032187">
    <property type="protein sequence ID" value="KAG7089146.1"/>
    <property type="molecule type" value="Genomic_DNA"/>
</dbReference>
<dbReference type="GeneID" id="66079927"/>
<organism evidence="1 2">
    <name type="scientific">Marasmius oreades</name>
    <name type="common">fairy-ring Marasmius</name>
    <dbReference type="NCBI Taxonomy" id="181124"/>
    <lineage>
        <taxon>Eukaryota</taxon>
        <taxon>Fungi</taxon>
        <taxon>Dikarya</taxon>
        <taxon>Basidiomycota</taxon>
        <taxon>Agaricomycotina</taxon>
        <taxon>Agaricomycetes</taxon>
        <taxon>Agaricomycetidae</taxon>
        <taxon>Agaricales</taxon>
        <taxon>Marasmiineae</taxon>
        <taxon>Marasmiaceae</taxon>
        <taxon>Marasmius</taxon>
    </lineage>
</organism>
<comment type="caution">
    <text evidence="1">The sequence shown here is derived from an EMBL/GenBank/DDBJ whole genome shotgun (WGS) entry which is preliminary data.</text>
</comment>
<reference evidence="1" key="1">
    <citation type="journal article" date="2021" name="Genome Biol. Evol.">
        <title>The assembled and annotated genome of the fairy-ring fungus Marasmius oreades.</title>
        <authorList>
            <person name="Hiltunen M."/>
            <person name="Ament-Velasquez S.L."/>
            <person name="Johannesson H."/>
        </authorList>
    </citation>
    <scope>NUCLEOTIDE SEQUENCE</scope>
    <source>
        <strain evidence="1">03SP1</strain>
    </source>
</reference>
<sequence>MFQSPKNLKAVLNNLAQDISMCAPTPPAPRKSSAPSNQEVLKTETELRPLYPFNFPPEILNLEIELDKVCRFRAMAECYFIPPSSNSDYIFWADFSSLSDVSAFLTRYQPEPDDGTGAWAEIFLAAVARKVLPLVCMEVLDLWYKERWLVAQGEFQSMMEILQGLSLKSQKRESYIRPGLRFNHNTETLACSSQKLGGDWIRVYPSMSAGSSSRICVITLSADIGYYLGL</sequence>
<dbReference type="RefSeq" id="XP_043005616.1">
    <property type="nucleotide sequence ID" value="XM_043155834.1"/>
</dbReference>
<dbReference type="AlphaFoldDB" id="A0A9P7UQL3"/>
<keyword evidence="2" id="KW-1185">Reference proteome</keyword>
<gene>
    <name evidence="1" type="ORF">E1B28_010852</name>
</gene>
<accession>A0A9P7UQL3</accession>
<dbReference type="KEGG" id="more:E1B28_010852"/>
<protein>
    <submittedName>
        <fullName evidence="1">Uncharacterized protein</fullName>
    </submittedName>
</protein>
<proteinExistence type="predicted"/>
<name>A0A9P7UQL3_9AGAR</name>